<comment type="caution">
    <text evidence="1">The sequence shown here is derived from an EMBL/GenBank/DDBJ whole genome shotgun (WGS) entry which is preliminary data.</text>
</comment>
<proteinExistence type="predicted"/>
<gene>
    <name evidence="1" type="ORF">ACFFH4_11545</name>
</gene>
<protein>
    <submittedName>
        <fullName evidence="1">Head-tail connector protein</fullName>
    </submittedName>
</protein>
<dbReference type="InterPro" id="IPR021146">
    <property type="entry name" value="Phage_gp6-like_head-tail"/>
</dbReference>
<evidence type="ECO:0000313" key="1">
    <source>
        <dbReference type="EMBL" id="MFC0559680.1"/>
    </source>
</evidence>
<dbReference type="NCBIfam" id="TIGR01560">
    <property type="entry name" value="put_DNA_pack"/>
    <property type="match status" value="1"/>
</dbReference>
<dbReference type="RefSeq" id="WP_273845727.1">
    <property type="nucleotide sequence ID" value="NZ_JAQQWT010000014.1"/>
</dbReference>
<keyword evidence="2" id="KW-1185">Reference proteome</keyword>
<accession>A0ABV6NFY9</accession>
<name>A0ABV6NFY9_9BACI</name>
<dbReference type="Gene3D" id="1.10.3230.30">
    <property type="entry name" value="Phage gp6-like head-tail connector protein"/>
    <property type="match status" value="1"/>
</dbReference>
<organism evidence="1 2">
    <name type="scientific">Halalkalibacter alkalisediminis</name>
    <dbReference type="NCBI Taxonomy" id="935616"/>
    <lineage>
        <taxon>Bacteria</taxon>
        <taxon>Bacillati</taxon>
        <taxon>Bacillota</taxon>
        <taxon>Bacilli</taxon>
        <taxon>Bacillales</taxon>
        <taxon>Bacillaceae</taxon>
        <taxon>Halalkalibacter</taxon>
    </lineage>
</organism>
<dbReference type="EMBL" id="JBHLTR010000016">
    <property type="protein sequence ID" value="MFC0559680.1"/>
    <property type="molecule type" value="Genomic_DNA"/>
</dbReference>
<reference evidence="1 2" key="1">
    <citation type="submission" date="2024-09" db="EMBL/GenBank/DDBJ databases">
        <authorList>
            <person name="Sun Q."/>
            <person name="Mori K."/>
        </authorList>
    </citation>
    <scope>NUCLEOTIDE SEQUENCE [LARGE SCALE GENOMIC DNA]</scope>
    <source>
        <strain evidence="1 2">NCAIM B.02301</strain>
    </source>
</reference>
<sequence>MTEEEVLALVKQYSRVDFEEDNFLLSSLISSAEEYIFNATGYTIIYEKELEKLAVALLVNHFYENRNIVADKYIYQMPKSIESILRQLEYCYDDDE</sequence>
<dbReference type="CDD" id="cd08054">
    <property type="entry name" value="gp6"/>
    <property type="match status" value="1"/>
</dbReference>
<dbReference type="Proteomes" id="UP001589833">
    <property type="component" value="Unassembled WGS sequence"/>
</dbReference>
<dbReference type="Pfam" id="PF05135">
    <property type="entry name" value="Phage_connect_1"/>
    <property type="match status" value="1"/>
</dbReference>
<evidence type="ECO:0000313" key="2">
    <source>
        <dbReference type="Proteomes" id="UP001589833"/>
    </source>
</evidence>
<dbReference type="InterPro" id="IPR006450">
    <property type="entry name" value="Phage_HK97_gp6-like"/>
</dbReference>